<feature type="domain" description="wHTH-Hsp90 Na associated" evidence="2">
    <location>
        <begin position="81"/>
        <end position="133"/>
    </location>
</feature>
<sequence>MTAYGFDVSLAAGLPDRPERTDLVLLSTDGEGEGNWCAAEREVPPGHVLRASVRTGLPAADVCRTLRAYGLTVTDLPEPSRPEDLLLLSTRLDGEPPWFDVGEEVPFGHVGRAAWASGQEVGDVIAALSVYGLRPQTAPHSELSEADRELLDALELEDVSPSLLHRLDFVDLWSAAGVLGWSLAMVTDRLRVLGVAVPLDLPQEPDEVDDLLLDHELNLWSERKVSGTDVSMAALLGTARALRRPVEEIAARLDGVVRTSGPPPRPPRPGRSGRQSDAGQL</sequence>
<feature type="region of interest" description="Disordered" evidence="1">
    <location>
        <begin position="253"/>
        <end position="281"/>
    </location>
</feature>
<dbReference type="EMBL" id="JBIAWJ010000011">
    <property type="protein sequence ID" value="MFF4524121.1"/>
    <property type="molecule type" value="Genomic_DNA"/>
</dbReference>
<keyword evidence="4" id="KW-1185">Reference proteome</keyword>
<name>A0ABW6UL39_9ACTN</name>
<protein>
    <recommendedName>
        <fullName evidence="2">wHTH-Hsp90 Na associated domain-containing protein</fullName>
    </recommendedName>
</protein>
<feature type="domain" description="wHTH-Hsp90 Na associated" evidence="2">
    <location>
        <begin position="204"/>
        <end position="253"/>
    </location>
</feature>
<dbReference type="Pfam" id="PF24410">
    <property type="entry name" value="wHTH-HSP90_Na-assoc"/>
    <property type="match status" value="3"/>
</dbReference>
<evidence type="ECO:0000259" key="2">
    <source>
        <dbReference type="Pfam" id="PF24410"/>
    </source>
</evidence>
<organism evidence="3 4">
    <name type="scientific">Streptomyces bluensis</name>
    <dbReference type="NCBI Taxonomy" id="33897"/>
    <lineage>
        <taxon>Bacteria</taxon>
        <taxon>Bacillati</taxon>
        <taxon>Actinomycetota</taxon>
        <taxon>Actinomycetes</taxon>
        <taxon>Kitasatosporales</taxon>
        <taxon>Streptomycetaceae</taxon>
        <taxon>Streptomyces</taxon>
    </lineage>
</organism>
<comment type="caution">
    <text evidence="3">The sequence shown here is derived from an EMBL/GenBank/DDBJ whole genome shotgun (WGS) entry which is preliminary data.</text>
</comment>
<evidence type="ECO:0000313" key="4">
    <source>
        <dbReference type="Proteomes" id="UP001602058"/>
    </source>
</evidence>
<proteinExistence type="predicted"/>
<accession>A0ABW6UL39</accession>
<gene>
    <name evidence="3" type="ORF">ACFY1D_22285</name>
</gene>
<dbReference type="InterPro" id="IPR056507">
    <property type="entry name" value="wHTH-HSP90_Na-assoc"/>
</dbReference>
<reference evidence="3 4" key="1">
    <citation type="submission" date="2024-10" db="EMBL/GenBank/DDBJ databases">
        <title>The Natural Products Discovery Center: Release of the First 8490 Sequenced Strains for Exploring Actinobacteria Biosynthetic Diversity.</title>
        <authorList>
            <person name="Kalkreuter E."/>
            <person name="Kautsar S.A."/>
            <person name="Yang D."/>
            <person name="Bader C.D."/>
            <person name="Teijaro C.N."/>
            <person name="Fluegel L."/>
            <person name="Davis C.M."/>
            <person name="Simpson J.R."/>
            <person name="Lauterbach L."/>
            <person name="Steele A.D."/>
            <person name="Gui C."/>
            <person name="Meng S."/>
            <person name="Li G."/>
            <person name="Viehrig K."/>
            <person name="Ye F."/>
            <person name="Su P."/>
            <person name="Kiefer A.F."/>
            <person name="Nichols A."/>
            <person name="Cepeda A.J."/>
            <person name="Yan W."/>
            <person name="Fan B."/>
            <person name="Jiang Y."/>
            <person name="Adhikari A."/>
            <person name="Zheng C.-J."/>
            <person name="Schuster L."/>
            <person name="Cowan T.M."/>
            <person name="Smanski M.J."/>
            <person name="Chevrette M.G."/>
            <person name="De Carvalho L.P.S."/>
            <person name="Shen B."/>
        </authorList>
    </citation>
    <scope>NUCLEOTIDE SEQUENCE [LARGE SCALE GENOMIC DNA]</scope>
    <source>
        <strain evidence="3 4">NPDC001390</strain>
    </source>
</reference>
<evidence type="ECO:0000256" key="1">
    <source>
        <dbReference type="SAM" id="MobiDB-lite"/>
    </source>
</evidence>
<evidence type="ECO:0000313" key="3">
    <source>
        <dbReference type="EMBL" id="MFF4524121.1"/>
    </source>
</evidence>
<dbReference type="Proteomes" id="UP001602058">
    <property type="component" value="Unassembled WGS sequence"/>
</dbReference>
<dbReference type="RefSeq" id="WP_387888710.1">
    <property type="nucleotide sequence ID" value="NZ_JBIAWJ010000011.1"/>
</dbReference>
<feature type="domain" description="wHTH-Hsp90 Na associated" evidence="2">
    <location>
        <begin position="17"/>
        <end position="71"/>
    </location>
</feature>